<organism evidence="2">
    <name type="scientific">marine sediment metagenome</name>
    <dbReference type="NCBI Taxonomy" id="412755"/>
    <lineage>
        <taxon>unclassified sequences</taxon>
        <taxon>metagenomes</taxon>
        <taxon>ecological metagenomes</taxon>
    </lineage>
</organism>
<dbReference type="EMBL" id="AYSL01000441">
    <property type="protein sequence ID" value="KTF07606.1"/>
    <property type="molecule type" value="Genomic_DNA"/>
</dbReference>
<sequence length="71" mass="7810">LTILLWVSSIFLGPRTMYGEPNSPIYSAYWDGARSLAWLFSAGTVSTALFCFIIGGLCAAVVSFEYKYTKS</sequence>
<comment type="caution">
    <text evidence="2">The sequence shown here is derived from an EMBL/GenBank/DDBJ whole genome shotgun (WGS) entry which is preliminary data.</text>
</comment>
<dbReference type="AlphaFoldDB" id="A0A1B6NVX7"/>
<keyword evidence="1" id="KW-1133">Transmembrane helix</keyword>
<feature type="transmembrane region" description="Helical" evidence="1">
    <location>
        <begin position="35"/>
        <end position="62"/>
    </location>
</feature>
<accession>A0A1B6NVX7</accession>
<gene>
    <name evidence="2" type="ORF">MGSAQ_000897</name>
</gene>
<feature type="non-terminal residue" evidence="2">
    <location>
        <position position="1"/>
    </location>
</feature>
<evidence type="ECO:0000313" key="2">
    <source>
        <dbReference type="EMBL" id="KTF07606.1"/>
    </source>
</evidence>
<evidence type="ECO:0000256" key="1">
    <source>
        <dbReference type="SAM" id="Phobius"/>
    </source>
</evidence>
<keyword evidence="1" id="KW-0812">Transmembrane</keyword>
<proteinExistence type="predicted"/>
<name>A0A1B6NVX7_9ZZZZ</name>
<protein>
    <submittedName>
        <fullName evidence="2">Uncharacterized protein</fullName>
    </submittedName>
</protein>
<reference evidence="2" key="1">
    <citation type="submission" date="2013-11" db="EMBL/GenBank/DDBJ databases">
        <title>Microbial diversity, functional groups and degradation webs in Northern and Southern Mediterranean and Red Sea marine crude oil polluted sites.</title>
        <authorList>
            <person name="Daffonchio D."/>
            <person name="Mapelli F."/>
            <person name="Ferrer M."/>
            <person name="Richter M."/>
            <person name="Cherif A."/>
            <person name="Malkawi H.I."/>
            <person name="Yakimov M.M."/>
            <person name="Abdel-Fattah Y.R."/>
            <person name="Blaghen M."/>
            <person name="Golyshin P.N."/>
            <person name="Kalogerakis N."/>
            <person name="Boon N."/>
            <person name="Magagnini M."/>
            <person name="Fava F."/>
        </authorList>
    </citation>
    <scope>NUCLEOTIDE SEQUENCE</scope>
</reference>
<keyword evidence="1" id="KW-0472">Membrane</keyword>